<comment type="similarity">
    <text evidence="2">Belongs to the WD repeat SEC13 family.</text>
</comment>
<keyword evidence="3" id="KW-0813">Transport</keyword>
<keyword evidence="7" id="KW-0539">Nucleus</keyword>
<evidence type="ECO:0000256" key="7">
    <source>
        <dbReference type="ARBA" id="ARBA00023242"/>
    </source>
</evidence>
<name>A0ABD3PU02_9STRA</name>
<feature type="region of interest" description="Disordered" evidence="9">
    <location>
        <begin position="377"/>
        <end position="399"/>
    </location>
</feature>
<feature type="repeat" description="WD" evidence="8">
    <location>
        <begin position="100"/>
        <end position="134"/>
    </location>
</feature>
<evidence type="ECO:0000256" key="9">
    <source>
        <dbReference type="SAM" id="MobiDB-lite"/>
    </source>
</evidence>
<evidence type="ECO:0000256" key="2">
    <source>
        <dbReference type="ARBA" id="ARBA00010102"/>
    </source>
</evidence>
<dbReference type="Proteomes" id="UP001516023">
    <property type="component" value="Unassembled WGS sequence"/>
</dbReference>
<keyword evidence="6" id="KW-0653">Protein transport</keyword>
<dbReference type="InterPro" id="IPR036322">
    <property type="entry name" value="WD40_repeat_dom_sf"/>
</dbReference>
<feature type="region of interest" description="Disordered" evidence="9">
    <location>
        <begin position="164"/>
        <end position="195"/>
    </location>
</feature>
<proteinExistence type="inferred from homology"/>
<dbReference type="PROSITE" id="PS50082">
    <property type="entry name" value="WD_REPEATS_2"/>
    <property type="match status" value="2"/>
</dbReference>
<gene>
    <name evidence="10" type="ORF">HJC23_006041</name>
</gene>
<keyword evidence="5" id="KW-0677">Repeat</keyword>
<dbReference type="InterPro" id="IPR001680">
    <property type="entry name" value="WD40_rpt"/>
</dbReference>
<evidence type="ECO:0000256" key="8">
    <source>
        <dbReference type="PROSITE-ProRule" id="PRU00221"/>
    </source>
</evidence>
<organism evidence="10 11">
    <name type="scientific">Cyclotella cryptica</name>
    <dbReference type="NCBI Taxonomy" id="29204"/>
    <lineage>
        <taxon>Eukaryota</taxon>
        <taxon>Sar</taxon>
        <taxon>Stramenopiles</taxon>
        <taxon>Ochrophyta</taxon>
        <taxon>Bacillariophyta</taxon>
        <taxon>Coscinodiscophyceae</taxon>
        <taxon>Thalassiosirophycidae</taxon>
        <taxon>Stephanodiscales</taxon>
        <taxon>Stephanodiscaceae</taxon>
        <taxon>Cyclotella</taxon>
    </lineage>
</organism>
<accession>A0ABD3PU02</accession>
<evidence type="ECO:0000256" key="6">
    <source>
        <dbReference type="ARBA" id="ARBA00022927"/>
    </source>
</evidence>
<dbReference type="SUPFAM" id="SSF50978">
    <property type="entry name" value="WD40 repeat-like"/>
    <property type="match status" value="1"/>
</dbReference>
<comment type="subcellular location">
    <subcellularLocation>
        <location evidence="1">Nucleus envelope</location>
    </subcellularLocation>
</comment>
<dbReference type="Gene3D" id="2.130.10.10">
    <property type="entry name" value="YVTN repeat-like/Quinoprotein amine dehydrogenase"/>
    <property type="match status" value="2"/>
</dbReference>
<reference evidence="10 11" key="1">
    <citation type="journal article" date="2020" name="G3 (Bethesda)">
        <title>Improved Reference Genome for Cyclotella cryptica CCMP332, a Model for Cell Wall Morphogenesis, Salinity Adaptation, and Lipid Production in Diatoms (Bacillariophyta).</title>
        <authorList>
            <person name="Roberts W.R."/>
            <person name="Downey K.M."/>
            <person name="Ruck E.C."/>
            <person name="Traller J.C."/>
            <person name="Alverson A.J."/>
        </authorList>
    </citation>
    <scope>NUCLEOTIDE SEQUENCE [LARGE SCALE GENOMIC DNA]</scope>
    <source>
        <strain evidence="10 11">CCMP332</strain>
    </source>
</reference>
<feature type="repeat" description="WD" evidence="8">
    <location>
        <begin position="45"/>
        <end position="79"/>
    </location>
</feature>
<evidence type="ECO:0000313" key="11">
    <source>
        <dbReference type="Proteomes" id="UP001516023"/>
    </source>
</evidence>
<evidence type="ECO:0000256" key="5">
    <source>
        <dbReference type="ARBA" id="ARBA00022737"/>
    </source>
</evidence>
<protein>
    <submittedName>
        <fullName evidence="10">Uncharacterized protein</fullName>
    </submittedName>
</protein>
<keyword evidence="11" id="KW-1185">Reference proteome</keyword>
<keyword evidence="4 8" id="KW-0853">WD repeat</keyword>
<dbReference type="InterPro" id="IPR015943">
    <property type="entry name" value="WD40/YVTN_repeat-like_dom_sf"/>
</dbReference>
<dbReference type="GO" id="GO:0005635">
    <property type="term" value="C:nuclear envelope"/>
    <property type="evidence" value="ECO:0007669"/>
    <property type="project" value="UniProtKB-SubCell"/>
</dbReference>
<feature type="compositionally biased region" description="Polar residues" evidence="9">
    <location>
        <begin position="164"/>
        <end position="193"/>
    </location>
</feature>
<comment type="caution">
    <text evidence="10">The sequence shown here is derived from an EMBL/GenBank/DDBJ whole genome shotgun (WGS) entry which is preliminary data.</text>
</comment>
<dbReference type="Pfam" id="PF00400">
    <property type="entry name" value="WD40"/>
    <property type="match status" value="3"/>
</dbReference>
<evidence type="ECO:0000256" key="3">
    <source>
        <dbReference type="ARBA" id="ARBA00022448"/>
    </source>
</evidence>
<sequence>MVVHTKSSRIAVSRDLATACHYAIMTTTAAPTPTKLLSTPSQTLPHHHLSHVLSISFDHYGRRFATASYDRTVRVWDLNAEGVWMGRSLDGAVGGTNNEWQAHRGAVWDVCWGHPEFGQVLATAGADHAVIIWEEREGGFKSLATPERNEQGFLDTNVANTASGAESQTFPRSSHTSPIHSGRSNVKMGQQSNPHRRQHRHHLILAIWFYIPNFRRAVKTVEFAPRHLGLRLASGSADGVVRIYEALDTMNLNHWKLDGVIEAEVEDNTADNEGLADRNVGAENISSNENMGVSSLSWCTGRFEPATLVVGCSSGRVSVYRYMDGQRSWLEAIRLPSHASPNGVPRGVLDVAWAPNVGRSYHLIASCGKDNQLKVHRVKRGRGGKGDSEGAASSSSSSLMYEGTEVLDQSQSWRCQWNVTGTVLASSGDGGVVRLWKSDFQGQWKCVSEIVGDSSGVMALNDQ</sequence>
<dbReference type="SMART" id="SM00320">
    <property type="entry name" value="WD40"/>
    <property type="match status" value="6"/>
</dbReference>
<dbReference type="InterPro" id="IPR037363">
    <property type="entry name" value="Sec13/Seh1_fam"/>
</dbReference>
<dbReference type="PANTHER" id="PTHR11024">
    <property type="entry name" value="NUCLEAR PORE COMPLEX PROTEIN SEC13 / SEH1 FAMILY MEMBER"/>
    <property type="match status" value="1"/>
</dbReference>
<dbReference type="GO" id="GO:0015031">
    <property type="term" value="P:protein transport"/>
    <property type="evidence" value="ECO:0007669"/>
    <property type="project" value="UniProtKB-KW"/>
</dbReference>
<evidence type="ECO:0000256" key="4">
    <source>
        <dbReference type="ARBA" id="ARBA00022574"/>
    </source>
</evidence>
<dbReference type="AlphaFoldDB" id="A0ABD3PU02"/>
<dbReference type="PANTHER" id="PTHR11024:SF3">
    <property type="entry name" value="NUCLEOPORIN SEH1"/>
    <property type="match status" value="1"/>
</dbReference>
<dbReference type="EMBL" id="JABMIG020000115">
    <property type="protein sequence ID" value="KAL3791312.1"/>
    <property type="molecule type" value="Genomic_DNA"/>
</dbReference>
<evidence type="ECO:0000313" key="10">
    <source>
        <dbReference type="EMBL" id="KAL3791312.1"/>
    </source>
</evidence>
<dbReference type="PROSITE" id="PS50294">
    <property type="entry name" value="WD_REPEATS_REGION"/>
    <property type="match status" value="1"/>
</dbReference>
<evidence type="ECO:0000256" key="1">
    <source>
        <dbReference type="ARBA" id="ARBA00004259"/>
    </source>
</evidence>